<comment type="caution">
    <text evidence="4">The sequence shown here is derived from an EMBL/GenBank/DDBJ whole genome shotgun (WGS) entry which is preliminary data.</text>
</comment>
<feature type="transmembrane region" description="Helical" evidence="2">
    <location>
        <begin position="399"/>
        <end position="426"/>
    </location>
</feature>
<feature type="transmembrane region" description="Helical" evidence="2">
    <location>
        <begin position="323"/>
        <end position="343"/>
    </location>
</feature>
<dbReference type="GeneID" id="30031945"/>
<feature type="transmembrane region" description="Helical" evidence="2">
    <location>
        <begin position="433"/>
        <end position="452"/>
    </location>
</feature>
<feature type="transmembrane region" description="Helical" evidence="2">
    <location>
        <begin position="140"/>
        <end position="159"/>
    </location>
</feature>
<gene>
    <name evidence="4" type="ORF">METBIDRAFT_78926</name>
</gene>
<feature type="region of interest" description="Disordered" evidence="1">
    <location>
        <begin position="1"/>
        <end position="24"/>
    </location>
</feature>
<keyword evidence="2" id="KW-0472">Membrane</keyword>
<protein>
    <recommendedName>
        <fullName evidence="3">DUF3533 domain-containing protein</fullName>
    </recommendedName>
</protein>
<dbReference type="EMBL" id="LXTC01000004">
    <property type="protein sequence ID" value="OBA20587.1"/>
    <property type="molecule type" value="Genomic_DNA"/>
</dbReference>
<evidence type="ECO:0000259" key="3">
    <source>
        <dbReference type="Pfam" id="PF12051"/>
    </source>
</evidence>
<evidence type="ECO:0000313" key="4">
    <source>
        <dbReference type="EMBL" id="OBA20587.1"/>
    </source>
</evidence>
<dbReference type="AlphaFoldDB" id="A0A1A0H9M4"/>
<dbReference type="Proteomes" id="UP000092555">
    <property type="component" value="Unassembled WGS sequence"/>
</dbReference>
<keyword evidence="2" id="KW-0812">Transmembrane</keyword>
<dbReference type="PANTHER" id="PTHR34814:SF1">
    <property type="entry name" value="NITROSOGUANIDINE RESISTANCE PROTEIN SNG1"/>
    <property type="match status" value="1"/>
</dbReference>
<keyword evidence="5" id="KW-1185">Reference proteome</keyword>
<proteinExistence type="predicted"/>
<dbReference type="GO" id="GO:0016020">
    <property type="term" value="C:membrane"/>
    <property type="evidence" value="ECO:0007669"/>
    <property type="project" value="TreeGrafter"/>
</dbReference>
<feature type="domain" description="DUF3533" evidence="3">
    <location>
        <begin position="111"/>
        <end position="498"/>
    </location>
</feature>
<reference evidence="4 5" key="1">
    <citation type="submission" date="2016-05" db="EMBL/GenBank/DDBJ databases">
        <title>Comparative genomics of biotechnologically important yeasts.</title>
        <authorList>
            <consortium name="DOE Joint Genome Institute"/>
            <person name="Riley R."/>
            <person name="Haridas S."/>
            <person name="Wolfe K.H."/>
            <person name="Lopes M.R."/>
            <person name="Hittinger C.T."/>
            <person name="Goker M."/>
            <person name="Salamov A."/>
            <person name="Wisecaver J."/>
            <person name="Long T.M."/>
            <person name="Aerts A.L."/>
            <person name="Barry K."/>
            <person name="Choi C."/>
            <person name="Clum A."/>
            <person name="Coughlan A.Y."/>
            <person name="Deshpande S."/>
            <person name="Douglass A.P."/>
            <person name="Hanson S.J."/>
            <person name="Klenk H.-P."/>
            <person name="LaButti K."/>
            <person name="Lapidus A."/>
            <person name="Lindquist E."/>
            <person name="Lipzen A."/>
            <person name="Meier-kolthoff J.P."/>
            <person name="Ohm R.A."/>
            <person name="Otillar R.P."/>
            <person name="Pangilinan J."/>
            <person name="Peng Y."/>
            <person name="Rokas A."/>
            <person name="Rosa C.A."/>
            <person name="Scheuner C."/>
            <person name="Sibirny A.A."/>
            <person name="Slot J.C."/>
            <person name="Stielow J.B."/>
            <person name="Sun H."/>
            <person name="Kurtzman C.P."/>
            <person name="Blackwell M."/>
            <person name="Grigoriev I.V."/>
            <person name="Jeffries T.W."/>
        </authorList>
    </citation>
    <scope>NUCLEOTIDE SEQUENCE [LARGE SCALE GENOMIC DNA]</scope>
    <source>
        <strain evidence="4 5">NRRL YB-4993</strain>
    </source>
</reference>
<evidence type="ECO:0000256" key="1">
    <source>
        <dbReference type="SAM" id="MobiDB-lite"/>
    </source>
</evidence>
<sequence>MASSKLDAAVDSVFPDTSKSRSGVPYEGLEYEDYFGAEHIYRSLTSKSVNDEESAHDTEHRVTEESPPFEQVRRRGSTVVSAIQSISKKLGFWDDEFLSQRISIIVTLLQNYIFLITGFICVLCLYWGSYYNRASHYKNLYFAVVVADAEVGSLTPVLGEIVSQFFQQPTMKAYGSFDMWNYTRISSLAIAHNNSIEQEVLRQVHHQHYLAAFYVHENATAQMYDVLSSRNASFNPSTDLLSVFYETGSDYNAMTNYVSSILQTICLSFVSAMRTGPWTPFWMEILDSDQAQQILSQTPSLLTSLPNFLIIDELPVIPQVVQAPLQIGLIYLCMFTFFQYLFCEPIHKSVAAKIKDWRFVVFRIATAQGAYFVLSLSYVVLNTAFGIDFTRTFGNSGFLVIWAIAFLTMSSVGSAIEILVLVCIVLKPAMVGVCLLLVAILNLAPTISPIYLCPEFYRYGYAMPIYNSYHLLQAAYFNSWKGHMGRYFGILVAWSLVTNSIMPFVMRWVSKKMQKRKLAAVAISELQDHETE</sequence>
<dbReference type="RefSeq" id="XP_018711109.1">
    <property type="nucleotide sequence ID" value="XM_018858969.1"/>
</dbReference>
<feature type="transmembrane region" description="Helical" evidence="2">
    <location>
        <begin position="364"/>
        <end position="387"/>
    </location>
</feature>
<dbReference type="Pfam" id="PF12051">
    <property type="entry name" value="DUF3533"/>
    <property type="match status" value="1"/>
</dbReference>
<organism evidence="4 5">
    <name type="scientific">Metschnikowia bicuspidata var. bicuspidata NRRL YB-4993</name>
    <dbReference type="NCBI Taxonomy" id="869754"/>
    <lineage>
        <taxon>Eukaryota</taxon>
        <taxon>Fungi</taxon>
        <taxon>Dikarya</taxon>
        <taxon>Ascomycota</taxon>
        <taxon>Saccharomycotina</taxon>
        <taxon>Pichiomycetes</taxon>
        <taxon>Metschnikowiaceae</taxon>
        <taxon>Metschnikowia</taxon>
    </lineage>
</organism>
<dbReference type="InterPro" id="IPR022703">
    <property type="entry name" value="DUF3533"/>
</dbReference>
<evidence type="ECO:0000256" key="2">
    <source>
        <dbReference type="SAM" id="Phobius"/>
    </source>
</evidence>
<feature type="transmembrane region" description="Helical" evidence="2">
    <location>
        <begin position="487"/>
        <end position="509"/>
    </location>
</feature>
<evidence type="ECO:0000313" key="5">
    <source>
        <dbReference type="Proteomes" id="UP000092555"/>
    </source>
</evidence>
<dbReference type="STRING" id="869754.A0A1A0H9M4"/>
<dbReference type="PANTHER" id="PTHR34814">
    <property type="entry name" value="NITROSOGUANIDINE RESISTANCE PROTEIN SNG1"/>
    <property type="match status" value="1"/>
</dbReference>
<keyword evidence="2" id="KW-1133">Transmembrane helix</keyword>
<dbReference type="InterPro" id="IPR053001">
    <property type="entry name" value="MNNG_permease-like"/>
</dbReference>
<feature type="transmembrane region" description="Helical" evidence="2">
    <location>
        <begin position="102"/>
        <end position="128"/>
    </location>
</feature>
<name>A0A1A0H9M4_9ASCO</name>
<accession>A0A1A0H9M4</accession>
<dbReference type="OrthoDB" id="2140105at2759"/>